<dbReference type="Proteomes" id="UP000306102">
    <property type="component" value="Unassembled WGS sequence"/>
</dbReference>
<organism evidence="7 8">
    <name type="scientific">Camellia sinensis var. sinensis</name>
    <name type="common">China tea</name>
    <dbReference type="NCBI Taxonomy" id="542762"/>
    <lineage>
        <taxon>Eukaryota</taxon>
        <taxon>Viridiplantae</taxon>
        <taxon>Streptophyta</taxon>
        <taxon>Embryophyta</taxon>
        <taxon>Tracheophyta</taxon>
        <taxon>Spermatophyta</taxon>
        <taxon>Magnoliopsida</taxon>
        <taxon>eudicotyledons</taxon>
        <taxon>Gunneridae</taxon>
        <taxon>Pentapetalae</taxon>
        <taxon>asterids</taxon>
        <taxon>Ericales</taxon>
        <taxon>Theaceae</taxon>
        <taxon>Camellia</taxon>
    </lineage>
</organism>
<comment type="similarity">
    <text evidence="1">Belongs to the adenylate kinase family.</text>
</comment>
<dbReference type="GO" id="GO:0005524">
    <property type="term" value="F:ATP binding"/>
    <property type="evidence" value="ECO:0007669"/>
    <property type="project" value="InterPro"/>
</dbReference>
<reference evidence="7 8" key="1">
    <citation type="journal article" date="2018" name="Proc. Natl. Acad. Sci. U.S.A.">
        <title>Draft genome sequence of Camellia sinensis var. sinensis provides insights into the evolution of the tea genome and tea quality.</title>
        <authorList>
            <person name="Wei C."/>
            <person name="Yang H."/>
            <person name="Wang S."/>
            <person name="Zhao J."/>
            <person name="Liu C."/>
            <person name="Gao L."/>
            <person name="Xia E."/>
            <person name="Lu Y."/>
            <person name="Tai Y."/>
            <person name="She G."/>
            <person name="Sun J."/>
            <person name="Cao H."/>
            <person name="Tong W."/>
            <person name="Gao Q."/>
            <person name="Li Y."/>
            <person name="Deng W."/>
            <person name="Jiang X."/>
            <person name="Wang W."/>
            <person name="Chen Q."/>
            <person name="Zhang S."/>
            <person name="Li H."/>
            <person name="Wu J."/>
            <person name="Wang P."/>
            <person name="Li P."/>
            <person name="Shi C."/>
            <person name="Zheng F."/>
            <person name="Jian J."/>
            <person name="Huang B."/>
            <person name="Shan D."/>
            <person name="Shi M."/>
            <person name="Fang C."/>
            <person name="Yue Y."/>
            <person name="Li F."/>
            <person name="Li D."/>
            <person name="Wei S."/>
            <person name="Han B."/>
            <person name="Jiang C."/>
            <person name="Yin Y."/>
            <person name="Xia T."/>
            <person name="Zhang Z."/>
            <person name="Bennetzen J.L."/>
            <person name="Zhao S."/>
            <person name="Wan X."/>
        </authorList>
    </citation>
    <scope>NUCLEOTIDE SEQUENCE [LARGE SCALE GENOMIC DNA]</scope>
    <source>
        <strain evidence="8">cv. Shuchazao</strain>
        <tissue evidence="7">Leaf</tissue>
    </source>
</reference>
<dbReference type="InterPro" id="IPR000850">
    <property type="entry name" value="Adenylat/UMP-CMP_kin"/>
</dbReference>
<dbReference type="GO" id="GO:0004017">
    <property type="term" value="F:AMP kinase activity"/>
    <property type="evidence" value="ECO:0007669"/>
    <property type="project" value="UniProtKB-EC"/>
</dbReference>
<dbReference type="EMBL" id="SDRB02009764">
    <property type="protein sequence ID" value="THG07805.1"/>
    <property type="molecule type" value="Genomic_DNA"/>
</dbReference>
<dbReference type="AlphaFoldDB" id="A0A4S4DY69"/>
<evidence type="ECO:0000256" key="2">
    <source>
        <dbReference type="ARBA" id="ARBA00012955"/>
    </source>
</evidence>
<dbReference type="InterPro" id="IPR033690">
    <property type="entry name" value="Adenylat_kinase_CS"/>
</dbReference>
<comment type="caution">
    <text evidence="7">The sequence shown here is derived from an EMBL/GenBank/DDBJ whole genome shotgun (WGS) entry which is preliminary data.</text>
</comment>
<keyword evidence="5" id="KW-0418">Kinase</keyword>
<dbReference type="STRING" id="542762.A0A4S4DY69"/>
<evidence type="ECO:0000256" key="1">
    <source>
        <dbReference type="ARBA" id="ARBA00007220"/>
    </source>
</evidence>
<dbReference type="Pfam" id="PF00406">
    <property type="entry name" value="ADK"/>
    <property type="match status" value="1"/>
</dbReference>
<dbReference type="EC" id="2.7.4.3" evidence="2"/>
<name>A0A4S4DY69_CAMSN</name>
<dbReference type="InterPro" id="IPR027417">
    <property type="entry name" value="P-loop_NTPase"/>
</dbReference>
<evidence type="ECO:0000313" key="7">
    <source>
        <dbReference type="EMBL" id="THG07805.1"/>
    </source>
</evidence>
<accession>A0A4S4DY69</accession>
<evidence type="ECO:0000313" key="8">
    <source>
        <dbReference type="Proteomes" id="UP000306102"/>
    </source>
</evidence>
<dbReference type="SUPFAM" id="SSF52540">
    <property type="entry name" value="P-loop containing nucleoside triphosphate hydrolases"/>
    <property type="match status" value="1"/>
</dbReference>
<dbReference type="Gene3D" id="3.40.50.300">
    <property type="entry name" value="P-loop containing nucleotide triphosphate hydrolases"/>
    <property type="match status" value="1"/>
</dbReference>
<evidence type="ECO:0000256" key="3">
    <source>
        <dbReference type="ARBA" id="ARBA00022679"/>
    </source>
</evidence>
<evidence type="ECO:0000256" key="4">
    <source>
        <dbReference type="ARBA" id="ARBA00022741"/>
    </source>
</evidence>
<proteinExistence type="inferred from homology"/>
<protein>
    <recommendedName>
        <fullName evidence="2">adenylate kinase</fullName>
        <ecNumber evidence="2">2.7.4.3</ecNumber>
    </recommendedName>
    <alternativeName>
        <fullName evidence="6">ATP:AMP phosphotransferase</fullName>
    </alternativeName>
</protein>
<evidence type="ECO:0000256" key="5">
    <source>
        <dbReference type="ARBA" id="ARBA00022777"/>
    </source>
</evidence>
<gene>
    <name evidence="7" type="ORF">TEA_014436</name>
</gene>
<dbReference type="PROSITE" id="PS00113">
    <property type="entry name" value="ADENYLATE_KINASE"/>
    <property type="match status" value="1"/>
</dbReference>
<keyword evidence="4" id="KW-0547">Nucleotide-binding</keyword>
<evidence type="ECO:0000256" key="6">
    <source>
        <dbReference type="ARBA" id="ARBA00031517"/>
    </source>
</evidence>
<sequence length="116" mass="13187">MIQNMIKEGKIVPSEVTIKLLQRAMQENANDKFLIDGFPRNEENRAAFESVTGIVPEFVLFFDCSEEEMEKRLLGRNQHQAFSILELALAGISSAAYADFQLAGAYLMCDRVRIHF</sequence>
<dbReference type="PANTHER" id="PTHR23359">
    <property type="entry name" value="NUCLEOTIDE KINASE"/>
    <property type="match status" value="1"/>
</dbReference>
<keyword evidence="3" id="KW-0808">Transferase</keyword>
<keyword evidence="8" id="KW-1185">Reference proteome</keyword>